<sequence>MTGYYTLRETEKAVGERLNGLPIDVESMMALSNLHRTALVVRNHFEQSVLRDVDLSWTGFVVLWVVWIWGDIETRHVAEESGISKGTLTGVARTLSNRGLLNRTTPADDRRLSVLSLTDRGKALMCELFPRFNAEEVYSLEGLSPRRIAELTRVLRHMLNHFEQTSAGRQAEVREQVQASPLPKLAAGDA</sequence>
<dbReference type="RefSeq" id="WP_273938884.1">
    <property type="nucleotide sequence ID" value="NZ_CP097263.1"/>
</dbReference>
<gene>
    <name evidence="2" type="ORF">ACFFH7_01435</name>
</gene>
<name>A0ABV6MIY4_9PSEU</name>
<dbReference type="EMBL" id="JBHLUD010000001">
    <property type="protein sequence ID" value="MFC0540119.1"/>
    <property type="molecule type" value="Genomic_DNA"/>
</dbReference>
<dbReference type="Proteomes" id="UP001589810">
    <property type="component" value="Unassembled WGS sequence"/>
</dbReference>
<proteinExistence type="predicted"/>
<dbReference type="InterPro" id="IPR036388">
    <property type="entry name" value="WH-like_DNA-bd_sf"/>
</dbReference>
<dbReference type="InterPro" id="IPR039422">
    <property type="entry name" value="MarR/SlyA-like"/>
</dbReference>
<dbReference type="PANTHER" id="PTHR33164">
    <property type="entry name" value="TRANSCRIPTIONAL REGULATOR, MARR FAMILY"/>
    <property type="match status" value="1"/>
</dbReference>
<dbReference type="Pfam" id="PF01047">
    <property type="entry name" value="MarR"/>
    <property type="match status" value="1"/>
</dbReference>
<organism evidence="2 3">
    <name type="scientific">Kutzneria chonburiensis</name>
    <dbReference type="NCBI Taxonomy" id="1483604"/>
    <lineage>
        <taxon>Bacteria</taxon>
        <taxon>Bacillati</taxon>
        <taxon>Actinomycetota</taxon>
        <taxon>Actinomycetes</taxon>
        <taxon>Pseudonocardiales</taxon>
        <taxon>Pseudonocardiaceae</taxon>
        <taxon>Kutzneria</taxon>
    </lineage>
</organism>
<keyword evidence="3" id="KW-1185">Reference proteome</keyword>
<evidence type="ECO:0000259" key="1">
    <source>
        <dbReference type="PROSITE" id="PS50995"/>
    </source>
</evidence>
<evidence type="ECO:0000313" key="3">
    <source>
        <dbReference type="Proteomes" id="UP001589810"/>
    </source>
</evidence>
<dbReference type="PROSITE" id="PS50995">
    <property type="entry name" value="HTH_MARR_2"/>
    <property type="match status" value="1"/>
</dbReference>
<dbReference type="SUPFAM" id="SSF46785">
    <property type="entry name" value="Winged helix' DNA-binding domain"/>
    <property type="match status" value="1"/>
</dbReference>
<dbReference type="InterPro" id="IPR000835">
    <property type="entry name" value="HTH_MarR-typ"/>
</dbReference>
<protein>
    <submittedName>
        <fullName evidence="2">MarR family winged helix-turn-helix transcriptional regulator</fullName>
    </submittedName>
</protein>
<reference evidence="2 3" key="1">
    <citation type="submission" date="2024-09" db="EMBL/GenBank/DDBJ databases">
        <authorList>
            <person name="Sun Q."/>
            <person name="Mori K."/>
        </authorList>
    </citation>
    <scope>NUCLEOTIDE SEQUENCE [LARGE SCALE GENOMIC DNA]</scope>
    <source>
        <strain evidence="2 3">TBRC 1432</strain>
    </source>
</reference>
<dbReference type="InterPro" id="IPR036390">
    <property type="entry name" value="WH_DNA-bd_sf"/>
</dbReference>
<dbReference type="PANTHER" id="PTHR33164:SF89">
    <property type="entry name" value="MARR FAMILY REGULATORY PROTEIN"/>
    <property type="match status" value="1"/>
</dbReference>
<accession>A0ABV6MIY4</accession>
<comment type="caution">
    <text evidence="2">The sequence shown here is derived from an EMBL/GenBank/DDBJ whole genome shotgun (WGS) entry which is preliminary data.</text>
</comment>
<dbReference type="Gene3D" id="1.10.10.10">
    <property type="entry name" value="Winged helix-like DNA-binding domain superfamily/Winged helix DNA-binding domain"/>
    <property type="match status" value="1"/>
</dbReference>
<dbReference type="SMART" id="SM00347">
    <property type="entry name" value="HTH_MARR"/>
    <property type="match status" value="1"/>
</dbReference>
<evidence type="ECO:0000313" key="2">
    <source>
        <dbReference type="EMBL" id="MFC0540119.1"/>
    </source>
</evidence>
<feature type="domain" description="HTH marR-type" evidence="1">
    <location>
        <begin position="27"/>
        <end position="160"/>
    </location>
</feature>